<dbReference type="PANTHER" id="PTHR43685">
    <property type="entry name" value="GLYCOSYLTRANSFERASE"/>
    <property type="match status" value="1"/>
</dbReference>
<sequence length="304" mass="32880">MPRFSIIMPCYNAAETLMDTLDSLRSQSFSDWEMLCIDDGSTDATTRLLTDAAAQDPRIRLLDNPERGPSAARNVAITEANGDLLAFCDADDLWMADKLNRMNAAFADGTVAAAYARIAFFDGARTRSQSTVRAGDLTVPALLGENPVCTMSNLVVRRDVFAATGGFNTKMVHNEDLEWLVRLIAQGYRLSGIDECLVRYRTSVTGLSADLEAMQSGRQAALATAAHYGFSTNPCAEAVYYRYLARRALRVGAPGRDALRFALAGIATSPRGFFSDFRRGGLTLLGAVVGSAMPAPLHRALFAS</sequence>
<dbReference type="Proteomes" id="UP000231553">
    <property type="component" value="Unassembled WGS sequence"/>
</dbReference>
<dbReference type="RefSeq" id="WP_100161412.1">
    <property type="nucleotide sequence ID" value="NZ_PGTB01000007.1"/>
</dbReference>
<keyword evidence="2" id="KW-0808">Transferase</keyword>
<name>A0A2M8J558_9RHOB</name>
<accession>A0A2M8J558</accession>
<dbReference type="GO" id="GO:0016740">
    <property type="term" value="F:transferase activity"/>
    <property type="evidence" value="ECO:0007669"/>
    <property type="project" value="UniProtKB-KW"/>
</dbReference>
<keyword evidence="3" id="KW-1185">Reference proteome</keyword>
<evidence type="ECO:0000313" key="2">
    <source>
        <dbReference type="EMBL" id="PJE37895.1"/>
    </source>
</evidence>
<dbReference type="InterPro" id="IPR029044">
    <property type="entry name" value="Nucleotide-diphossugar_trans"/>
</dbReference>
<dbReference type="EMBL" id="PGTB01000007">
    <property type="protein sequence ID" value="PJE37895.1"/>
    <property type="molecule type" value="Genomic_DNA"/>
</dbReference>
<dbReference type="InterPro" id="IPR050834">
    <property type="entry name" value="Glycosyltransf_2"/>
</dbReference>
<dbReference type="SUPFAM" id="SSF53448">
    <property type="entry name" value="Nucleotide-diphospho-sugar transferases"/>
    <property type="match status" value="1"/>
</dbReference>
<protein>
    <submittedName>
        <fullName evidence="2">Glycosyltransferase family 2 protein</fullName>
    </submittedName>
</protein>
<feature type="domain" description="Glycosyltransferase 2-like" evidence="1">
    <location>
        <begin position="5"/>
        <end position="162"/>
    </location>
</feature>
<dbReference type="AlphaFoldDB" id="A0A2M8J558"/>
<organism evidence="2 3">
    <name type="scientific">Pseudooceanicola lipolyticus</name>
    <dbReference type="NCBI Taxonomy" id="2029104"/>
    <lineage>
        <taxon>Bacteria</taxon>
        <taxon>Pseudomonadati</taxon>
        <taxon>Pseudomonadota</taxon>
        <taxon>Alphaproteobacteria</taxon>
        <taxon>Rhodobacterales</taxon>
        <taxon>Paracoccaceae</taxon>
        <taxon>Pseudooceanicola</taxon>
    </lineage>
</organism>
<dbReference type="CDD" id="cd00761">
    <property type="entry name" value="Glyco_tranf_GTA_type"/>
    <property type="match status" value="1"/>
</dbReference>
<dbReference type="OrthoDB" id="5291101at2"/>
<evidence type="ECO:0000313" key="3">
    <source>
        <dbReference type="Proteomes" id="UP000231553"/>
    </source>
</evidence>
<dbReference type="Gene3D" id="3.90.550.10">
    <property type="entry name" value="Spore Coat Polysaccharide Biosynthesis Protein SpsA, Chain A"/>
    <property type="match status" value="1"/>
</dbReference>
<evidence type="ECO:0000259" key="1">
    <source>
        <dbReference type="Pfam" id="PF00535"/>
    </source>
</evidence>
<dbReference type="Pfam" id="PF00535">
    <property type="entry name" value="Glycos_transf_2"/>
    <property type="match status" value="1"/>
</dbReference>
<comment type="caution">
    <text evidence="2">The sequence shown here is derived from an EMBL/GenBank/DDBJ whole genome shotgun (WGS) entry which is preliminary data.</text>
</comment>
<dbReference type="PANTHER" id="PTHR43685:SF2">
    <property type="entry name" value="GLYCOSYLTRANSFERASE 2-LIKE DOMAIN-CONTAINING PROTEIN"/>
    <property type="match status" value="1"/>
</dbReference>
<reference evidence="2 3" key="1">
    <citation type="journal article" date="2018" name="Int. J. Syst. Evol. Microbiol.">
        <title>Pseudooceanicola lipolyticus sp. nov., a marine alphaproteobacterium, reclassification of Oceanicola flagellatus as Pseudooceanicola flagellatus comb. nov. and emended description of the genus Pseudooceanicola.</title>
        <authorList>
            <person name="Huang M.-M."/>
            <person name="Guo L.-L."/>
            <person name="Wu Y.-H."/>
            <person name="Lai Q.-L."/>
            <person name="Shao Z.-Z."/>
            <person name="Wang C.-S."/>
            <person name="Wu M."/>
            <person name="Xu X.-W."/>
        </authorList>
    </citation>
    <scope>NUCLEOTIDE SEQUENCE [LARGE SCALE GENOMIC DNA]</scope>
    <source>
        <strain evidence="2 3">157</strain>
    </source>
</reference>
<proteinExistence type="predicted"/>
<gene>
    <name evidence="2" type="ORF">CVM52_04510</name>
</gene>
<dbReference type="InterPro" id="IPR001173">
    <property type="entry name" value="Glyco_trans_2-like"/>
</dbReference>